<name>A0A1M6X1H1_9ACTN</name>
<sequence length="198" mass="21786">MKQPCVSSGVVEVDTENAGLPGPVMAGDVVIATEGHPFWVPGLKAWVDAIDLVPGMWLQTSAGTWVQINAIQGWSQPATVHNLTVQGVHTYHVATGSLDVLNHNCGGEPPEALLDFADEALSMMLKSDQTLRPWLYLKLMEILSRFGLTLRTLELEVCPPRRPMRWLFLVIMEDVVRSTVRRSLNTVGLLSGGRFSIQ</sequence>
<dbReference type="InterPro" id="IPR030934">
    <property type="entry name" value="Intein_C"/>
</dbReference>
<dbReference type="Gene3D" id="2.170.16.10">
    <property type="entry name" value="Hedgehog/Intein (Hint) domain"/>
    <property type="match status" value="1"/>
</dbReference>
<evidence type="ECO:0000313" key="2">
    <source>
        <dbReference type="Proteomes" id="UP000184452"/>
    </source>
</evidence>
<reference evidence="1 2" key="1">
    <citation type="submission" date="2016-11" db="EMBL/GenBank/DDBJ databases">
        <authorList>
            <person name="Jaros S."/>
            <person name="Januszkiewicz K."/>
            <person name="Wedrychowicz H."/>
        </authorList>
    </citation>
    <scope>NUCLEOTIDE SEQUENCE [LARGE SCALE GENOMIC DNA]</scope>
    <source>
        <strain evidence="1 2">CGMCC 4.5723</strain>
    </source>
</reference>
<dbReference type="Proteomes" id="UP000184452">
    <property type="component" value="Unassembled WGS sequence"/>
</dbReference>
<dbReference type="EMBL" id="FQZK01000059">
    <property type="protein sequence ID" value="SHK99798.1"/>
    <property type="molecule type" value="Genomic_DNA"/>
</dbReference>
<dbReference type="SUPFAM" id="SSF51294">
    <property type="entry name" value="Hedgehog/intein (Hint) domain"/>
    <property type="match status" value="1"/>
</dbReference>
<dbReference type="InterPro" id="IPR036844">
    <property type="entry name" value="Hint_dom_sf"/>
</dbReference>
<dbReference type="OrthoDB" id="582519at2"/>
<dbReference type="AlphaFoldDB" id="A0A1M6X1H1"/>
<gene>
    <name evidence="1" type="ORF">SAMN05421803_1592</name>
</gene>
<accession>A0A1M6X1H1</accession>
<protein>
    <submittedName>
        <fullName evidence="1">Pretoxin HINT domain-containing protein</fullName>
    </submittedName>
</protein>
<evidence type="ECO:0000313" key="1">
    <source>
        <dbReference type="EMBL" id="SHK99798.1"/>
    </source>
</evidence>
<keyword evidence="2" id="KW-1185">Reference proteome</keyword>
<dbReference type="STRING" id="758803.SAMN05421803_1592"/>
<proteinExistence type="predicted"/>
<dbReference type="PROSITE" id="PS50818">
    <property type="entry name" value="INTEIN_C_TER"/>
    <property type="match status" value="1"/>
</dbReference>
<organism evidence="1 2">
    <name type="scientific">Nocardiopsis flavescens</name>
    <dbReference type="NCBI Taxonomy" id="758803"/>
    <lineage>
        <taxon>Bacteria</taxon>
        <taxon>Bacillati</taxon>
        <taxon>Actinomycetota</taxon>
        <taxon>Actinomycetes</taxon>
        <taxon>Streptosporangiales</taxon>
        <taxon>Nocardiopsidaceae</taxon>
        <taxon>Nocardiopsis</taxon>
    </lineage>
</organism>
<dbReference type="Pfam" id="PF07591">
    <property type="entry name" value="PT-HINT"/>
    <property type="match status" value="1"/>
</dbReference>